<feature type="domain" description="Protein kinase" evidence="1">
    <location>
        <begin position="23"/>
        <end position="376"/>
    </location>
</feature>
<dbReference type="AlphaFoldDB" id="A0A409YWA2"/>
<dbReference type="InterPro" id="IPR008271">
    <property type="entry name" value="Ser/Thr_kinase_AS"/>
</dbReference>
<dbReference type="PROSITE" id="PS00108">
    <property type="entry name" value="PROTEIN_KINASE_ST"/>
    <property type="match status" value="1"/>
</dbReference>
<sequence length="439" mass="50748">MGDLNSITNYDSEKLTEGLTKPFRLPFALTKGDVDRAQMEERRKFWDSSETVEWFKSHGYTLYRRVLNEVGDYTSRTVPSLPCSDVETAHHPYAYYDSEIINDFTTPLASFEFAGKVAFAQDSRHRHVAIKIVQDGTDEYRILRFLSEQPLDVLEANCILPVLELLPIEGFWFAVMPRWGSAITYPPLTKIYEVLDIIHSLLKGLSFLHGHNISHGDVKLDNVLVNHFADASRPEDNNVRPKLRAKRLLSYGIFDFDYSLVLPPGMDPETFRLPYQRSWGTFNTTMDTAQGEFDFNPFVLDVGALGVEFCTEFQHLCGQVPFLAPLLDKMTTRILGNRFTASEALDYFNKMYAQLTDAELQQPVREKESEDFAPYYLYDRWASVPPDFAQNWAHFKEPPIPWTTRALRRICQREWRFHVVAYVRWLFFRLGLSGTCAPT</sequence>
<dbReference type="GO" id="GO:0005524">
    <property type="term" value="F:ATP binding"/>
    <property type="evidence" value="ECO:0007669"/>
    <property type="project" value="InterPro"/>
</dbReference>
<accession>A0A409YWA2</accession>
<name>A0A409YWA2_9AGAR</name>
<proteinExistence type="predicted"/>
<dbReference type="InParanoid" id="A0A409YWA2"/>
<comment type="caution">
    <text evidence="2">The sequence shown here is derived from an EMBL/GenBank/DDBJ whole genome shotgun (WGS) entry which is preliminary data.</text>
</comment>
<evidence type="ECO:0000313" key="2">
    <source>
        <dbReference type="EMBL" id="PPR07269.1"/>
    </source>
</evidence>
<dbReference type="SMART" id="SM00220">
    <property type="entry name" value="S_TKc"/>
    <property type="match status" value="1"/>
</dbReference>
<organism evidence="2 3">
    <name type="scientific">Gymnopilus dilepis</name>
    <dbReference type="NCBI Taxonomy" id="231916"/>
    <lineage>
        <taxon>Eukaryota</taxon>
        <taxon>Fungi</taxon>
        <taxon>Dikarya</taxon>
        <taxon>Basidiomycota</taxon>
        <taxon>Agaricomycotina</taxon>
        <taxon>Agaricomycetes</taxon>
        <taxon>Agaricomycetidae</taxon>
        <taxon>Agaricales</taxon>
        <taxon>Agaricineae</taxon>
        <taxon>Hymenogastraceae</taxon>
        <taxon>Gymnopilus</taxon>
    </lineage>
</organism>
<dbReference type="PANTHER" id="PTHR44167:SF30">
    <property type="entry name" value="PHOSPHORYLASE KINASE"/>
    <property type="match status" value="1"/>
</dbReference>
<dbReference type="InterPro" id="IPR011009">
    <property type="entry name" value="Kinase-like_dom_sf"/>
</dbReference>
<gene>
    <name evidence="2" type="ORF">CVT26_012429</name>
</gene>
<dbReference type="InterPro" id="IPR000719">
    <property type="entry name" value="Prot_kinase_dom"/>
</dbReference>
<dbReference type="GO" id="GO:0004674">
    <property type="term" value="F:protein serine/threonine kinase activity"/>
    <property type="evidence" value="ECO:0007669"/>
    <property type="project" value="TreeGrafter"/>
</dbReference>
<dbReference type="PROSITE" id="PS50011">
    <property type="entry name" value="PROTEIN_KINASE_DOM"/>
    <property type="match status" value="1"/>
</dbReference>
<dbReference type="GO" id="GO:0005634">
    <property type="term" value="C:nucleus"/>
    <property type="evidence" value="ECO:0007669"/>
    <property type="project" value="TreeGrafter"/>
</dbReference>
<evidence type="ECO:0000259" key="1">
    <source>
        <dbReference type="PROSITE" id="PS50011"/>
    </source>
</evidence>
<keyword evidence="3" id="KW-1185">Reference proteome</keyword>
<evidence type="ECO:0000313" key="3">
    <source>
        <dbReference type="Proteomes" id="UP000284706"/>
    </source>
</evidence>
<dbReference type="Gene3D" id="1.10.510.10">
    <property type="entry name" value="Transferase(Phosphotransferase) domain 1"/>
    <property type="match status" value="1"/>
</dbReference>
<dbReference type="EMBL" id="NHYE01000147">
    <property type="protein sequence ID" value="PPR07269.1"/>
    <property type="molecule type" value="Genomic_DNA"/>
</dbReference>
<reference evidence="2 3" key="1">
    <citation type="journal article" date="2018" name="Evol. Lett.">
        <title>Horizontal gene cluster transfer increased hallucinogenic mushroom diversity.</title>
        <authorList>
            <person name="Reynolds H.T."/>
            <person name="Vijayakumar V."/>
            <person name="Gluck-Thaler E."/>
            <person name="Korotkin H.B."/>
            <person name="Matheny P.B."/>
            <person name="Slot J.C."/>
        </authorList>
    </citation>
    <scope>NUCLEOTIDE SEQUENCE [LARGE SCALE GENOMIC DNA]</scope>
    <source>
        <strain evidence="2 3">SRW20</strain>
    </source>
</reference>
<dbReference type="Proteomes" id="UP000284706">
    <property type="component" value="Unassembled WGS sequence"/>
</dbReference>
<protein>
    <recommendedName>
        <fullName evidence="1">Protein kinase domain-containing protein</fullName>
    </recommendedName>
</protein>
<dbReference type="GO" id="GO:0044773">
    <property type="term" value="P:mitotic DNA damage checkpoint signaling"/>
    <property type="evidence" value="ECO:0007669"/>
    <property type="project" value="TreeGrafter"/>
</dbReference>
<dbReference type="SUPFAM" id="SSF56112">
    <property type="entry name" value="Protein kinase-like (PK-like)"/>
    <property type="match status" value="1"/>
</dbReference>
<dbReference type="PANTHER" id="PTHR44167">
    <property type="entry name" value="OVARIAN-SPECIFIC SERINE/THREONINE-PROTEIN KINASE LOK-RELATED"/>
    <property type="match status" value="1"/>
</dbReference>
<dbReference type="OrthoDB" id="2722301at2759"/>